<dbReference type="SUPFAM" id="SSF51735">
    <property type="entry name" value="NAD(P)-binding Rossmann-fold domains"/>
    <property type="match status" value="1"/>
</dbReference>
<reference evidence="4" key="1">
    <citation type="submission" date="2013-07" db="EMBL/GenBank/DDBJ databases">
        <title>The genome of Eucalyptus grandis.</title>
        <authorList>
            <person name="Schmutz J."/>
            <person name="Hayes R."/>
            <person name="Myburg A."/>
            <person name="Tuskan G."/>
            <person name="Grattapaglia D."/>
            <person name="Rokhsar D.S."/>
        </authorList>
    </citation>
    <scope>NUCLEOTIDE SEQUENCE</scope>
    <source>
        <tissue evidence="4">Leaf extractions</tissue>
    </source>
</reference>
<dbReference type="InterPro" id="IPR013708">
    <property type="entry name" value="Shikimate_DH-bd_N"/>
</dbReference>
<feature type="domain" description="Quinate/shikimate 5-dehydrogenase/glutamyl-tRNA reductase" evidence="2">
    <location>
        <begin position="432"/>
        <end position="489"/>
    </location>
</feature>
<dbReference type="PANTHER" id="PTHR21089:SF7">
    <property type="entry name" value="BIFUNCTIONAL 3-DEHYDROQUINATE DEHYDRATASE_SHIKIMATE DEHYDROGENASE, CHLOROPLASTIC-LIKE ISOFORM X1"/>
    <property type="match status" value="1"/>
</dbReference>
<dbReference type="Pfam" id="PF01488">
    <property type="entry name" value="Shikimate_DH"/>
    <property type="match status" value="1"/>
</dbReference>
<dbReference type="FunFam" id="3.40.50.10860:FF:000009">
    <property type="entry name" value="Bifunctional 3-dehydroquinate dehydratase/shikimate dehydrogenase, chloroplastic"/>
    <property type="match status" value="1"/>
</dbReference>
<dbReference type="GO" id="GO:0009423">
    <property type="term" value="P:chorismate biosynthetic process"/>
    <property type="evidence" value="ECO:0000318"/>
    <property type="project" value="GO_Central"/>
</dbReference>
<proteinExistence type="inferred from homology"/>
<dbReference type="Gramene" id="KCW58554">
    <property type="protein sequence ID" value="KCW58554"/>
    <property type="gene ID" value="EUGRSUZ_H01214"/>
</dbReference>
<dbReference type="Gene3D" id="3.40.50.720">
    <property type="entry name" value="NAD(P)-binding Rossmann-like Domain"/>
    <property type="match status" value="1"/>
</dbReference>
<feature type="domain" description="Shikimate dehydrogenase substrate binding N-terminal" evidence="3">
    <location>
        <begin position="307"/>
        <end position="387"/>
    </location>
</feature>
<evidence type="ECO:0000256" key="1">
    <source>
        <dbReference type="SAM" id="MobiDB-lite"/>
    </source>
</evidence>
<dbReference type="FunFam" id="3.40.50.720:FF:000172">
    <property type="entry name" value="Bifunctional 3-dehydroquinate dehydratase/shikimate dehydrogenase, chloroplastic"/>
    <property type="match status" value="1"/>
</dbReference>
<dbReference type="InterPro" id="IPR036291">
    <property type="entry name" value="NAD(P)-bd_dom_sf"/>
</dbReference>
<dbReference type="SUPFAM" id="SSF53223">
    <property type="entry name" value="Aminoacid dehydrogenase-like, N-terminal domain"/>
    <property type="match status" value="1"/>
</dbReference>
<name>A0A059AXT5_EUCGR</name>
<evidence type="ECO:0000313" key="4">
    <source>
        <dbReference type="EMBL" id="KCW58554.1"/>
    </source>
</evidence>
<dbReference type="CDD" id="cd00502">
    <property type="entry name" value="DHQase_I"/>
    <property type="match status" value="1"/>
</dbReference>
<dbReference type="EMBL" id="KK198760">
    <property type="protein sequence ID" value="KCW58554.1"/>
    <property type="molecule type" value="Genomic_DNA"/>
</dbReference>
<protein>
    <submittedName>
        <fullName evidence="4">Uncharacterized protein</fullName>
    </submittedName>
</protein>
<dbReference type="GO" id="GO:0003855">
    <property type="term" value="F:3-dehydroquinate dehydratase activity"/>
    <property type="evidence" value="ECO:0007669"/>
    <property type="project" value="InterPro"/>
</dbReference>
<dbReference type="Gene3D" id="3.40.50.10860">
    <property type="entry name" value="Leucine Dehydrogenase, chain A, domain 1"/>
    <property type="match status" value="1"/>
</dbReference>
<dbReference type="InterPro" id="IPR001381">
    <property type="entry name" value="DHquinase_I"/>
</dbReference>
<dbReference type="AlphaFoldDB" id="A0A059AXT5"/>
<dbReference type="InterPro" id="IPR022893">
    <property type="entry name" value="Shikimate_DH_fam"/>
</dbReference>
<dbReference type="eggNOG" id="KOG0692">
    <property type="taxonomic scope" value="Eukaryota"/>
</dbReference>
<dbReference type="OMA" id="VACCDEV"/>
<gene>
    <name evidence="4" type="ORF">EUGRSUZ_H01214</name>
</gene>
<dbReference type="UniPathway" id="UPA00053">
    <property type="reaction ID" value="UER00087"/>
</dbReference>
<dbReference type="Pfam" id="PF08501">
    <property type="entry name" value="Shikimate_dh_N"/>
    <property type="match status" value="1"/>
</dbReference>
<feature type="compositionally biased region" description="Basic and acidic residues" evidence="1">
    <location>
        <begin position="14"/>
        <end position="26"/>
    </location>
</feature>
<dbReference type="InParanoid" id="A0A059AXT5"/>
<organism evidence="4">
    <name type="scientific">Eucalyptus grandis</name>
    <name type="common">Flooded gum</name>
    <dbReference type="NCBI Taxonomy" id="71139"/>
    <lineage>
        <taxon>Eukaryota</taxon>
        <taxon>Viridiplantae</taxon>
        <taxon>Streptophyta</taxon>
        <taxon>Embryophyta</taxon>
        <taxon>Tracheophyta</taxon>
        <taxon>Spermatophyta</taxon>
        <taxon>Magnoliopsida</taxon>
        <taxon>eudicotyledons</taxon>
        <taxon>Gunneridae</taxon>
        <taxon>Pentapetalae</taxon>
        <taxon>rosids</taxon>
        <taxon>malvids</taxon>
        <taxon>Myrtales</taxon>
        <taxon>Myrtaceae</taxon>
        <taxon>Myrtoideae</taxon>
        <taxon>Eucalypteae</taxon>
        <taxon>Eucalyptus</taxon>
    </lineage>
</organism>
<dbReference type="InterPro" id="IPR046346">
    <property type="entry name" value="Aminoacid_DH-like_N_sf"/>
</dbReference>
<accession>A0A059AXT5</accession>
<dbReference type="PANTHER" id="PTHR21089">
    <property type="entry name" value="SHIKIMATE DEHYDROGENASE"/>
    <property type="match status" value="1"/>
</dbReference>
<dbReference type="STRING" id="71139.A0A059AXT5"/>
<sequence length="585" mass="64199">MAKLHATPQASRAGESKREYPIHRERSWTVSPPDHWRKQVAEGVTAQTLHSSSRIFFLHCPSSRRERPREMDRNGVLVCAPLECETLEGMLSSMDKAKAHGADLVELRVDAMSFGRVSEVEELIRRRTLPAIVSFRLNSARASRRQNDKTTCLQVLRLALELDVEFVEMEHEVVSHFNIDELMEKRSSSKIIVSRHLNGDKPCKEKLGNLIALMQSSGGDVIKLLVDVDYITDLAPIFQLLTSCQVPLIATTVGDRGLIGQLLGPKFGGFLAYGSLEGAIPGLPTLTSLRQVYKIEHMNADTKVFGLISNPVGHSKGPLLHNPTFRYVGFNGIYVPMLVDNIKEFFKVYTSQDFAGFSVGIPHKEAAVACCDEVHPLAKSIGAVNTIVRRPTDGKLIGYNTDCEASITAIEDALRERHAANGEARAMDASPIAGKAFVLVGAGGAGRALAFGAKSRGARVFVFNRNFERAKALADAVSGEAIRYEHLDTFRPEEGMILANASAVGMEPHADKSPVSKGVLGAYELVFDAVYTPRNTRLLQEAAQAGAIAVSGMEMFIRQALHQFKLFTSGLAPEEFMRKLVLEQF</sequence>
<dbReference type="CDD" id="cd01065">
    <property type="entry name" value="NAD_bind_Shikimate_DH"/>
    <property type="match status" value="1"/>
</dbReference>
<dbReference type="InterPro" id="IPR013785">
    <property type="entry name" value="Aldolase_TIM"/>
</dbReference>
<dbReference type="HAMAP" id="MF_00222">
    <property type="entry name" value="Shikimate_DH_AroE"/>
    <property type="match status" value="1"/>
</dbReference>
<feature type="region of interest" description="Disordered" evidence="1">
    <location>
        <begin position="1"/>
        <end position="26"/>
    </location>
</feature>
<evidence type="ECO:0000259" key="3">
    <source>
        <dbReference type="Pfam" id="PF08501"/>
    </source>
</evidence>
<dbReference type="GO" id="GO:0019632">
    <property type="term" value="P:shikimate metabolic process"/>
    <property type="evidence" value="ECO:0000318"/>
    <property type="project" value="GO_Central"/>
</dbReference>
<dbReference type="Pfam" id="PF01487">
    <property type="entry name" value="DHquinase_I"/>
    <property type="match status" value="1"/>
</dbReference>
<dbReference type="Gene3D" id="3.20.20.70">
    <property type="entry name" value="Aldolase class I"/>
    <property type="match status" value="1"/>
</dbReference>
<dbReference type="GO" id="GO:0004764">
    <property type="term" value="F:shikimate 3-dehydrogenase (NADP+) activity"/>
    <property type="evidence" value="ECO:0000318"/>
    <property type="project" value="GO_Central"/>
</dbReference>
<evidence type="ECO:0000259" key="2">
    <source>
        <dbReference type="Pfam" id="PF01488"/>
    </source>
</evidence>
<dbReference type="InterPro" id="IPR006151">
    <property type="entry name" value="Shikm_DH/Glu-tRNA_Rdtase"/>
</dbReference>
<dbReference type="SUPFAM" id="SSF51569">
    <property type="entry name" value="Aldolase"/>
    <property type="match status" value="1"/>
</dbReference>